<evidence type="ECO:0000256" key="3">
    <source>
        <dbReference type="ARBA" id="ARBA00023012"/>
    </source>
</evidence>
<dbReference type="Gene3D" id="3.30.565.10">
    <property type="entry name" value="Histidine kinase-like ATPase, C-terminal domain"/>
    <property type="match status" value="1"/>
</dbReference>
<dbReference type="PANTHER" id="PTHR24421">
    <property type="entry name" value="NITRATE/NITRITE SENSOR PROTEIN NARX-RELATED"/>
    <property type="match status" value="1"/>
</dbReference>
<proteinExistence type="predicted"/>
<dbReference type="InterPro" id="IPR011712">
    <property type="entry name" value="Sig_transdc_His_kin_sub3_dim/P"/>
</dbReference>
<keyword evidence="1" id="KW-0808">Transferase</keyword>
<sequence>MGLLLGYIITKLGEQNERQAQLIASLEASRAEVARLSHEAGTSAERDRLAREIHDTLAQGFTSIVALTQAAESELDTDPPAARRHLELATTTARENLAEARAMVTALTPSALHAGSLTDAVRRQVERFGEETGMGTACEIEPLPRLVTAVEVVLLRATQEALANVRKHADATAVTVRLSTTDSGVRLAVTDDGAGFRQGAAEGFGLRGMRARAEDAGGTLSIHTGRGEGTTVELEVPA</sequence>
<name>A0ABY2S1S8_9PSEU</name>
<dbReference type="GO" id="GO:0016301">
    <property type="term" value="F:kinase activity"/>
    <property type="evidence" value="ECO:0007669"/>
    <property type="project" value="UniProtKB-KW"/>
</dbReference>
<protein>
    <submittedName>
        <fullName evidence="5">Sensor histidine kinase</fullName>
    </submittedName>
</protein>
<gene>
    <name evidence="5" type="ORF">FCN18_21905</name>
</gene>
<keyword evidence="6" id="KW-1185">Reference proteome</keyword>
<comment type="caution">
    <text evidence="5">The sequence shown here is derived from an EMBL/GenBank/DDBJ whole genome shotgun (WGS) entry which is preliminary data.</text>
</comment>
<dbReference type="SMART" id="SM00387">
    <property type="entry name" value="HATPase_c"/>
    <property type="match status" value="1"/>
</dbReference>
<keyword evidence="3" id="KW-0902">Two-component regulatory system</keyword>
<organism evidence="5 6">
    <name type="scientific">Prauserella endophytica</name>
    <dbReference type="NCBI Taxonomy" id="1592324"/>
    <lineage>
        <taxon>Bacteria</taxon>
        <taxon>Bacillati</taxon>
        <taxon>Actinomycetota</taxon>
        <taxon>Actinomycetes</taxon>
        <taxon>Pseudonocardiales</taxon>
        <taxon>Pseudonocardiaceae</taxon>
        <taxon>Prauserella</taxon>
        <taxon>Prauserella coralliicola group</taxon>
    </lineage>
</organism>
<accession>A0ABY2S1S8</accession>
<dbReference type="EMBL" id="SWMS01000012">
    <property type="protein sequence ID" value="TKG68509.1"/>
    <property type="molecule type" value="Genomic_DNA"/>
</dbReference>
<dbReference type="Proteomes" id="UP000309992">
    <property type="component" value="Unassembled WGS sequence"/>
</dbReference>
<dbReference type="InterPro" id="IPR050482">
    <property type="entry name" value="Sensor_HK_TwoCompSys"/>
</dbReference>
<evidence type="ECO:0000313" key="5">
    <source>
        <dbReference type="EMBL" id="TKG68509.1"/>
    </source>
</evidence>
<dbReference type="InterPro" id="IPR036890">
    <property type="entry name" value="HATPase_C_sf"/>
</dbReference>
<feature type="domain" description="Histidine kinase" evidence="4">
    <location>
        <begin position="48"/>
        <end position="238"/>
    </location>
</feature>
<evidence type="ECO:0000259" key="4">
    <source>
        <dbReference type="PROSITE" id="PS50109"/>
    </source>
</evidence>
<reference evidence="5 6" key="1">
    <citation type="journal article" date="2015" name="Antonie Van Leeuwenhoek">
        <title>Prauserella endophytica sp. nov., an endophytic actinobacterium isolated from Tamarix taklamakanensis.</title>
        <authorList>
            <person name="Liu J.M."/>
            <person name="Habden X."/>
            <person name="Guo L."/>
            <person name="Tuo L."/>
            <person name="Jiang Z.K."/>
            <person name="Liu S.W."/>
            <person name="Liu X.F."/>
            <person name="Chen L."/>
            <person name="Li R.F."/>
            <person name="Zhang Y.Q."/>
            <person name="Sun C.H."/>
        </authorList>
    </citation>
    <scope>NUCLEOTIDE SEQUENCE [LARGE SCALE GENOMIC DNA]</scope>
    <source>
        <strain evidence="5 6">CGMCC 4.7182</strain>
    </source>
</reference>
<dbReference type="CDD" id="cd16917">
    <property type="entry name" value="HATPase_UhpB-NarQ-NarX-like"/>
    <property type="match status" value="1"/>
</dbReference>
<dbReference type="Pfam" id="PF02518">
    <property type="entry name" value="HATPase_c"/>
    <property type="match status" value="1"/>
</dbReference>
<dbReference type="PROSITE" id="PS50109">
    <property type="entry name" value="HIS_KIN"/>
    <property type="match status" value="1"/>
</dbReference>
<evidence type="ECO:0000313" key="6">
    <source>
        <dbReference type="Proteomes" id="UP000309992"/>
    </source>
</evidence>
<dbReference type="PANTHER" id="PTHR24421:SF62">
    <property type="entry name" value="SENSORY TRANSDUCTION HISTIDINE KINASE"/>
    <property type="match status" value="1"/>
</dbReference>
<dbReference type="Gene3D" id="1.20.5.1930">
    <property type="match status" value="1"/>
</dbReference>
<dbReference type="SUPFAM" id="SSF55874">
    <property type="entry name" value="ATPase domain of HSP90 chaperone/DNA topoisomerase II/histidine kinase"/>
    <property type="match status" value="1"/>
</dbReference>
<evidence type="ECO:0000256" key="2">
    <source>
        <dbReference type="ARBA" id="ARBA00022777"/>
    </source>
</evidence>
<keyword evidence="2 5" id="KW-0418">Kinase</keyword>
<dbReference type="InterPro" id="IPR005467">
    <property type="entry name" value="His_kinase_dom"/>
</dbReference>
<dbReference type="Pfam" id="PF07730">
    <property type="entry name" value="HisKA_3"/>
    <property type="match status" value="1"/>
</dbReference>
<evidence type="ECO:0000256" key="1">
    <source>
        <dbReference type="ARBA" id="ARBA00022679"/>
    </source>
</evidence>
<dbReference type="InterPro" id="IPR003594">
    <property type="entry name" value="HATPase_dom"/>
</dbReference>